<evidence type="ECO:0000313" key="2">
    <source>
        <dbReference type="EMBL" id="MCF2528268.1"/>
    </source>
</evidence>
<accession>A0AA41TYY2</accession>
<protein>
    <submittedName>
        <fullName evidence="2">Uncharacterized protein</fullName>
    </submittedName>
</protein>
<evidence type="ECO:0000256" key="1">
    <source>
        <dbReference type="SAM" id="MobiDB-lite"/>
    </source>
</evidence>
<feature type="compositionally biased region" description="Basic and acidic residues" evidence="1">
    <location>
        <begin position="1"/>
        <end position="48"/>
    </location>
</feature>
<dbReference type="EMBL" id="JAKFHA010000006">
    <property type="protein sequence ID" value="MCF2528268.1"/>
    <property type="molecule type" value="Genomic_DNA"/>
</dbReference>
<dbReference type="AlphaFoldDB" id="A0AA41TYY2"/>
<comment type="caution">
    <text evidence="2">The sequence shown here is derived from an EMBL/GenBank/DDBJ whole genome shotgun (WGS) entry which is preliminary data.</text>
</comment>
<dbReference type="RefSeq" id="WP_235052627.1">
    <property type="nucleotide sequence ID" value="NZ_JAKFHA010000006.1"/>
</dbReference>
<feature type="compositionally biased region" description="Basic and acidic residues" evidence="1">
    <location>
        <begin position="59"/>
        <end position="73"/>
    </location>
</feature>
<organism evidence="2 3">
    <name type="scientific">Yinghuangia soli</name>
    <dbReference type="NCBI Taxonomy" id="2908204"/>
    <lineage>
        <taxon>Bacteria</taxon>
        <taxon>Bacillati</taxon>
        <taxon>Actinomycetota</taxon>
        <taxon>Actinomycetes</taxon>
        <taxon>Kitasatosporales</taxon>
        <taxon>Streptomycetaceae</taxon>
        <taxon>Yinghuangia</taxon>
    </lineage>
</organism>
<keyword evidence="3" id="KW-1185">Reference proteome</keyword>
<name>A0AA41TYY2_9ACTN</name>
<gene>
    <name evidence="2" type="ORF">LZ495_13710</name>
</gene>
<feature type="region of interest" description="Disordered" evidence="1">
    <location>
        <begin position="1"/>
        <end position="73"/>
    </location>
</feature>
<sequence length="73" mass="8008">MAERAGEEAAEPRKAAVRRDPFGLDGRDLLPDVTADERDAGWGDERGSGDSGYADSSEADLRRFLDEKPPHHL</sequence>
<proteinExistence type="predicted"/>
<evidence type="ECO:0000313" key="3">
    <source>
        <dbReference type="Proteomes" id="UP001165378"/>
    </source>
</evidence>
<reference evidence="2" key="1">
    <citation type="submission" date="2022-01" db="EMBL/GenBank/DDBJ databases">
        <title>Genome-Based Taxonomic Classification of the Phylum Actinobacteria.</title>
        <authorList>
            <person name="Gao Y."/>
        </authorList>
    </citation>
    <scope>NUCLEOTIDE SEQUENCE</scope>
    <source>
        <strain evidence="2">KLBMP 8922</strain>
    </source>
</reference>
<dbReference type="Proteomes" id="UP001165378">
    <property type="component" value="Unassembled WGS sequence"/>
</dbReference>